<dbReference type="SUPFAM" id="SSF52096">
    <property type="entry name" value="ClpP/crotonase"/>
    <property type="match status" value="1"/>
</dbReference>
<comment type="caution">
    <text evidence="1">The sequence shown here is derived from an EMBL/GenBank/DDBJ whole genome shotgun (WGS) entry which is preliminary data.</text>
</comment>
<accession>A0ABQ6BIY0</accession>
<evidence type="ECO:0000313" key="2">
    <source>
        <dbReference type="Proteomes" id="UP001156905"/>
    </source>
</evidence>
<proteinExistence type="predicted"/>
<dbReference type="Gene3D" id="3.90.226.10">
    <property type="entry name" value="2-enoyl-CoA Hydratase, Chain A, domain 1"/>
    <property type="match status" value="1"/>
</dbReference>
<reference evidence="2" key="1">
    <citation type="journal article" date="2019" name="Int. J. Syst. Evol. Microbiol.">
        <title>The Global Catalogue of Microorganisms (GCM) 10K type strain sequencing project: providing services to taxonomists for standard genome sequencing and annotation.</title>
        <authorList>
            <consortium name="The Broad Institute Genomics Platform"/>
            <consortium name="The Broad Institute Genome Sequencing Center for Infectious Disease"/>
            <person name="Wu L."/>
            <person name="Ma J."/>
        </authorList>
    </citation>
    <scope>NUCLEOTIDE SEQUENCE [LARGE SCALE GENOMIC DNA]</scope>
    <source>
        <strain evidence="2">NBRC 102520</strain>
    </source>
</reference>
<dbReference type="EMBL" id="BSOW01000070">
    <property type="protein sequence ID" value="GLR92192.1"/>
    <property type="molecule type" value="Genomic_DNA"/>
</dbReference>
<keyword evidence="2" id="KW-1185">Reference proteome</keyword>
<evidence type="ECO:0000313" key="1">
    <source>
        <dbReference type="EMBL" id="GLR92192.1"/>
    </source>
</evidence>
<name>A0ABQ6BIY0_9BRAD</name>
<organism evidence="1 2">
    <name type="scientific">Bradyrhizobium iriomotense</name>
    <dbReference type="NCBI Taxonomy" id="441950"/>
    <lineage>
        <taxon>Bacteria</taxon>
        <taxon>Pseudomonadati</taxon>
        <taxon>Pseudomonadota</taxon>
        <taxon>Alphaproteobacteria</taxon>
        <taxon>Hyphomicrobiales</taxon>
        <taxon>Nitrobacteraceae</taxon>
        <taxon>Bradyrhizobium</taxon>
    </lineage>
</organism>
<protein>
    <submittedName>
        <fullName evidence="1">Uncharacterized protein</fullName>
    </submittedName>
</protein>
<dbReference type="Proteomes" id="UP001156905">
    <property type="component" value="Unassembled WGS sequence"/>
</dbReference>
<gene>
    <name evidence="1" type="ORF">GCM10007857_89120</name>
</gene>
<sequence length="80" mass="8364">MPRADYCGDCGGPAGIAACCDIGIGTEPTWIGFPITRTLVNSQSMSNISRLVSLIGPARTKDKAFRARLVDAPEALALAL</sequence>
<dbReference type="InterPro" id="IPR029045">
    <property type="entry name" value="ClpP/crotonase-like_dom_sf"/>
</dbReference>